<dbReference type="Proteomes" id="UP000053927">
    <property type="component" value="Unassembled WGS sequence"/>
</dbReference>
<keyword evidence="3" id="KW-1185">Reference proteome</keyword>
<dbReference type="eggNOG" id="ENOG502SNUP">
    <property type="taxonomic scope" value="Eukaryota"/>
</dbReference>
<protein>
    <recommendedName>
        <fullName evidence="4">Prolyl 4-hydroxylase alpha subunit Fe(2+) 2OG dioxygenase domain-containing protein</fullName>
    </recommendedName>
</protein>
<keyword evidence="1" id="KW-0732">Signal</keyword>
<dbReference type="RefSeq" id="XP_007311062.1">
    <property type="nucleotide sequence ID" value="XM_007311000.1"/>
</dbReference>
<dbReference type="AlphaFoldDB" id="R7RYE8"/>
<evidence type="ECO:0000313" key="2">
    <source>
        <dbReference type="EMBL" id="EIM79838.1"/>
    </source>
</evidence>
<gene>
    <name evidence="2" type="ORF">STEHIDRAFT_69080</name>
</gene>
<evidence type="ECO:0000313" key="3">
    <source>
        <dbReference type="Proteomes" id="UP000053927"/>
    </source>
</evidence>
<reference evidence="3" key="1">
    <citation type="journal article" date="2012" name="Science">
        <title>The Paleozoic origin of enzymatic lignin decomposition reconstructed from 31 fungal genomes.</title>
        <authorList>
            <person name="Floudas D."/>
            <person name="Binder M."/>
            <person name="Riley R."/>
            <person name="Barry K."/>
            <person name="Blanchette R.A."/>
            <person name="Henrissat B."/>
            <person name="Martinez A.T."/>
            <person name="Otillar R."/>
            <person name="Spatafora J.W."/>
            <person name="Yadav J.S."/>
            <person name="Aerts A."/>
            <person name="Benoit I."/>
            <person name="Boyd A."/>
            <person name="Carlson A."/>
            <person name="Copeland A."/>
            <person name="Coutinho P.M."/>
            <person name="de Vries R.P."/>
            <person name="Ferreira P."/>
            <person name="Findley K."/>
            <person name="Foster B."/>
            <person name="Gaskell J."/>
            <person name="Glotzer D."/>
            <person name="Gorecki P."/>
            <person name="Heitman J."/>
            <person name="Hesse C."/>
            <person name="Hori C."/>
            <person name="Igarashi K."/>
            <person name="Jurgens J.A."/>
            <person name="Kallen N."/>
            <person name="Kersten P."/>
            <person name="Kohler A."/>
            <person name="Kuees U."/>
            <person name="Kumar T.K.A."/>
            <person name="Kuo A."/>
            <person name="LaButti K."/>
            <person name="Larrondo L.F."/>
            <person name="Lindquist E."/>
            <person name="Ling A."/>
            <person name="Lombard V."/>
            <person name="Lucas S."/>
            <person name="Lundell T."/>
            <person name="Martin R."/>
            <person name="McLaughlin D.J."/>
            <person name="Morgenstern I."/>
            <person name="Morin E."/>
            <person name="Murat C."/>
            <person name="Nagy L.G."/>
            <person name="Nolan M."/>
            <person name="Ohm R.A."/>
            <person name="Patyshakuliyeva A."/>
            <person name="Rokas A."/>
            <person name="Ruiz-Duenas F.J."/>
            <person name="Sabat G."/>
            <person name="Salamov A."/>
            <person name="Samejima M."/>
            <person name="Schmutz J."/>
            <person name="Slot J.C."/>
            <person name="St John F."/>
            <person name="Stenlid J."/>
            <person name="Sun H."/>
            <person name="Sun S."/>
            <person name="Syed K."/>
            <person name="Tsang A."/>
            <person name="Wiebenga A."/>
            <person name="Young D."/>
            <person name="Pisabarro A."/>
            <person name="Eastwood D.C."/>
            <person name="Martin F."/>
            <person name="Cullen D."/>
            <person name="Grigoriev I.V."/>
            <person name="Hibbett D.S."/>
        </authorList>
    </citation>
    <scope>NUCLEOTIDE SEQUENCE [LARGE SCALE GENOMIC DNA]</scope>
    <source>
        <strain evidence="3">FP-91666</strain>
    </source>
</reference>
<dbReference type="OMA" id="SETHWAS"/>
<name>R7RYE8_STEHR</name>
<evidence type="ECO:0008006" key="4">
    <source>
        <dbReference type="Google" id="ProtNLM"/>
    </source>
</evidence>
<dbReference type="Gene3D" id="3.60.130.30">
    <property type="match status" value="1"/>
</dbReference>
<dbReference type="OrthoDB" id="2797114at2759"/>
<evidence type="ECO:0000256" key="1">
    <source>
        <dbReference type="SAM" id="SignalP"/>
    </source>
</evidence>
<sequence length="346" mass="39006">MGWSVCRLLVFSLLSLRYPPLAFLHNSIFYHLSRLLSSPFKKPASTPHTLIDKKRRMLVILVGRPNDSSWMQDVIDPASALLEETRLEGDACDAWTEKQGDARRGDFVAMTAGLSYGGGQEHPAILKADKACQVPYVGRLLRSKPFRRMAGFSNSAFHTYAPKMHRYYATELEALYKHDPACKPPFPNCVWPACTFNIGPRCCSRGHCDSQNIPQGWCAVWALGDYDPRSGGHLVLEEFNLVIEFPPGSLILIPSSTIRHGNTPVREHEHRYSFTQYCAGGLMRWIHHGFVPEWSLTDSTRKEAYGKKGERWTEALGMYSVLEELTDDHRGCCGVRKDEVSEEGGE</sequence>
<organism evidence="2 3">
    <name type="scientific">Stereum hirsutum (strain FP-91666)</name>
    <name type="common">White-rot fungus</name>
    <dbReference type="NCBI Taxonomy" id="721885"/>
    <lineage>
        <taxon>Eukaryota</taxon>
        <taxon>Fungi</taxon>
        <taxon>Dikarya</taxon>
        <taxon>Basidiomycota</taxon>
        <taxon>Agaricomycotina</taxon>
        <taxon>Agaricomycetes</taxon>
        <taxon>Russulales</taxon>
        <taxon>Stereaceae</taxon>
        <taxon>Stereum</taxon>
    </lineage>
</organism>
<feature type="chain" id="PRO_5004455386" description="Prolyl 4-hydroxylase alpha subunit Fe(2+) 2OG dioxygenase domain-containing protein" evidence="1">
    <location>
        <begin position="23"/>
        <end position="346"/>
    </location>
</feature>
<feature type="signal peptide" evidence="1">
    <location>
        <begin position="1"/>
        <end position="22"/>
    </location>
</feature>
<dbReference type="KEGG" id="shs:STEHIDRAFT_69080"/>
<dbReference type="GeneID" id="18806502"/>
<proteinExistence type="predicted"/>
<accession>R7RYE8</accession>
<dbReference type="EMBL" id="JH687401">
    <property type="protein sequence ID" value="EIM79838.1"/>
    <property type="molecule type" value="Genomic_DNA"/>
</dbReference>